<feature type="region of interest" description="Disordered" evidence="1">
    <location>
        <begin position="1"/>
        <end position="22"/>
    </location>
</feature>
<proteinExistence type="predicted"/>
<dbReference type="Proteomes" id="UP001234178">
    <property type="component" value="Unassembled WGS sequence"/>
</dbReference>
<name>A0ABR0AHK7_9CRUS</name>
<feature type="region of interest" description="Disordered" evidence="1">
    <location>
        <begin position="340"/>
        <end position="362"/>
    </location>
</feature>
<organism evidence="2 3">
    <name type="scientific">Daphnia magna</name>
    <dbReference type="NCBI Taxonomy" id="35525"/>
    <lineage>
        <taxon>Eukaryota</taxon>
        <taxon>Metazoa</taxon>
        <taxon>Ecdysozoa</taxon>
        <taxon>Arthropoda</taxon>
        <taxon>Crustacea</taxon>
        <taxon>Branchiopoda</taxon>
        <taxon>Diplostraca</taxon>
        <taxon>Cladocera</taxon>
        <taxon>Anomopoda</taxon>
        <taxon>Daphniidae</taxon>
        <taxon>Daphnia</taxon>
    </lineage>
</organism>
<protein>
    <recommendedName>
        <fullName evidence="4">Retrotransposon gag domain-containing protein</fullName>
    </recommendedName>
</protein>
<comment type="caution">
    <text evidence="2">The sequence shown here is derived from an EMBL/GenBank/DDBJ whole genome shotgun (WGS) entry which is preliminary data.</text>
</comment>
<evidence type="ECO:0008006" key="4">
    <source>
        <dbReference type="Google" id="ProtNLM"/>
    </source>
</evidence>
<feature type="compositionally biased region" description="Basic and acidic residues" evidence="1">
    <location>
        <begin position="340"/>
        <end position="353"/>
    </location>
</feature>
<reference evidence="2 3" key="1">
    <citation type="journal article" date="2023" name="Nucleic Acids Res.">
        <title>The hologenome of Daphnia magna reveals possible DNA methylation and microbiome-mediated evolution of the host genome.</title>
        <authorList>
            <person name="Chaturvedi A."/>
            <person name="Li X."/>
            <person name="Dhandapani V."/>
            <person name="Marshall H."/>
            <person name="Kissane S."/>
            <person name="Cuenca-Cambronero M."/>
            <person name="Asole G."/>
            <person name="Calvet F."/>
            <person name="Ruiz-Romero M."/>
            <person name="Marangio P."/>
            <person name="Guigo R."/>
            <person name="Rago D."/>
            <person name="Mirbahai L."/>
            <person name="Eastwood N."/>
            <person name="Colbourne J.K."/>
            <person name="Zhou J."/>
            <person name="Mallon E."/>
            <person name="Orsini L."/>
        </authorList>
    </citation>
    <scope>NUCLEOTIDE SEQUENCE [LARGE SCALE GENOMIC DNA]</scope>
    <source>
        <strain evidence="2">LRV0_1</strain>
    </source>
</reference>
<gene>
    <name evidence="2" type="ORF">OUZ56_010025</name>
</gene>
<dbReference type="EMBL" id="JAOYFB010000037">
    <property type="protein sequence ID" value="KAK4024602.1"/>
    <property type="molecule type" value="Genomic_DNA"/>
</dbReference>
<feature type="region of interest" description="Disordered" evidence="1">
    <location>
        <begin position="87"/>
        <end position="106"/>
    </location>
</feature>
<evidence type="ECO:0000313" key="2">
    <source>
        <dbReference type="EMBL" id="KAK4024602.1"/>
    </source>
</evidence>
<dbReference type="PANTHER" id="PTHR33194">
    <property type="entry name" value="ZINC KNUCKLE DOMAINCONTAINING PROTEIN"/>
    <property type="match status" value="1"/>
</dbReference>
<accession>A0ABR0AHK7</accession>
<sequence>MSGGAGRARGRQRPRDEFGRFAPRVDQAIVGGIVETLNPSNLVRRNGSRVDDCVGEPGGLSGWEDRTRVITRESNLGQHQASISEEETLAWADGEDSSDSEDSEEGVEWDFGAFRRRSSVASARLLRGRLARNSVVAAAVAPLNTVGMAAQIKFQTPPTFTGRDGEDVVSWIHRYEKVGRYNRWGENELRDHIELSLEGAAGKWYACMEATGNLPNAWSDVQGPPVVRGVKSTLLTQFTPVNYVRHNEAKLRARKQGIEESTLEYYYVVLDLCRRVNARMAEATKLAYLWQGLRPSVLEQLWSLKPTNCDEFLQEVKRFQEMTDRGKQYEWALGVMGREERPTEEKERRESSRRQRKRSRGEDLAKLKTQLVEKSDTAWKFFDGGSAVGTTRYLEREMSRLLRPHGLVVTSGAPVSVIDRNSTRDVRQSCQRIFSPVAAVHISA</sequence>
<dbReference type="PANTHER" id="PTHR33194:SF4">
    <property type="entry name" value="CCHC-TYPE DOMAIN-CONTAINING PROTEIN"/>
    <property type="match status" value="1"/>
</dbReference>
<keyword evidence="3" id="KW-1185">Reference proteome</keyword>
<evidence type="ECO:0000256" key="1">
    <source>
        <dbReference type="SAM" id="MobiDB-lite"/>
    </source>
</evidence>
<evidence type="ECO:0000313" key="3">
    <source>
        <dbReference type="Proteomes" id="UP001234178"/>
    </source>
</evidence>